<protein>
    <submittedName>
        <fullName evidence="1">Interferon-induced protein 44-like protein</fullName>
    </submittedName>
</protein>
<dbReference type="Gene3D" id="3.40.50.300">
    <property type="entry name" value="P-loop containing nucleotide triphosphate hydrolases"/>
    <property type="match status" value="1"/>
</dbReference>
<dbReference type="InterPro" id="IPR027417">
    <property type="entry name" value="P-loop_NTPase"/>
</dbReference>
<dbReference type="SUPFAM" id="SSF52540">
    <property type="entry name" value="P-loop containing nucleoside triphosphate hydrolases"/>
    <property type="match status" value="1"/>
</dbReference>
<sequence length="426" mass="47898">MSLFLEIDVTAARRPIPASGDEFFSRRYEEKLFARPSACDLGISGVQEIQDHHFYRKSNMKVDAMADVALRNFLKKVNSNQLTDGPALIETKMAEPLLLDKPWRKFPEFNAETAHKLKKELVDYGPDSETGVTAANILLIGQIGAGKSSFFNSVNSVFRGKITSKARSGSFEHSLTTVYRKYNVKDHNSGQTLKIRLCDTRGLEEDFAIDSQEISHILDGNVPDRYQTYMLQTSRIWPVVASGLETLGVLDVAEAGRRIPDCRLTIFNSKAPFTTETFGFIRNPHLGDRIHCVAFVVDGSTIDVIPEKILKQIKAMQTRMNQRNIPQVVYLTKLDKVCPMVDEDACHIFNSSAVRKAVDKIADIMGLPRGFILPIKNYESETILDQNIDILILKALKQAADFADDYMEEQVEKMAAENGQGRKEKE</sequence>
<dbReference type="InParanoid" id="K1QFZ9"/>
<dbReference type="PANTHER" id="PTHR14241">
    <property type="entry name" value="INTERFERON-INDUCED PROTEIN 44"/>
    <property type="match status" value="1"/>
</dbReference>
<dbReference type="AlphaFoldDB" id="K1QFZ9"/>
<dbReference type="PANTHER" id="PTHR14241:SF32">
    <property type="entry name" value="VWFA DOMAIN-CONTAINING PROTEIN-RELATED"/>
    <property type="match status" value="1"/>
</dbReference>
<accession>K1QFZ9</accession>
<dbReference type="HOGENOM" id="CLU_049888_1_0_1"/>
<evidence type="ECO:0000313" key="1">
    <source>
        <dbReference type="EMBL" id="EKC35822.1"/>
    </source>
</evidence>
<name>K1QFZ9_MAGGI</name>
<reference evidence="1" key="1">
    <citation type="journal article" date="2012" name="Nature">
        <title>The oyster genome reveals stress adaptation and complexity of shell formation.</title>
        <authorList>
            <person name="Zhang G."/>
            <person name="Fang X."/>
            <person name="Guo X."/>
            <person name="Li L."/>
            <person name="Luo R."/>
            <person name="Xu F."/>
            <person name="Yang P."/>
            <person name="Zhang L."/>
            <person name="Wang X."/>
            <person name="Qi H."/>
            <person name="Xiong Z."/>
            <person name="Que H."/>
            <person name="Xie Y."/>
            <person name="Holland P.W."/>
            <person name="Paps J."/>
            <person name="Zhu Y."/>
            <person name="Wu F."/>
            <person name="Chen Y."/>
            <person name="Wang J."/>
            <person name="Peng C."/>
            <person name="Meng J."/>
            <person name="Yang L."/>
            <person name="Liu J."/>
            <person name="Wen B."/>
            <person name="Zhang N."/>
            <person name="Huang Z."/>
            <person name="Zhu Q."/>
            <person name="Feng Y."/>
            <person name="Mount A."/>
            <person name="Hedgecock D."/>
            <person name="Xu Z."/>
            <person name="Liu Y."/>
            <person name="Domazet-Loso T."/>
            <person name="Du Y."/>
            <person name="Sun X."/>
            <person name="Zhang S."/>
            <person name="Liu B."/>
            <person name="Cheng P."/>
            <person name="Jiang X."/>
            <person name="Li J."/>
            <person name="Fan D."/>
            <person name="Wang W."/>
            <person name="Fu W."/>
            <person name="Wang T."/>
            <person name="Wang B."/>
            <person name="Zhang J."/>
            <person name="Peng Z."/>
            <person name="Li Y."/>
            <person name="Li N."/>
            <person name="Wang J."/>
            <person name="Chen M."/>
            <person name="He Y."/>
            <person name="Tan F."/>
            <person name="Song X."/>
            <person name="Zheng Q."/>
            <person name="Huang R."/>
            <person name="Yang H."/>
            <person name="Du X."/>
            <person name="Chen L."/>
            <person name="Yang M."/>
            <person name="Gaffney P.M."/>
            <person name="Wang S."/>
            <person name="Luo L."/>
            <person name="She Z."/>
            <person name="Ming Y."/>
            <person name="Huang W."/>
            <person name="Zhang S."/>
            <person name="Huang B."/>
            <person name="Zhang Y."/>
            <person name="Qu T."/>
            <person name="Ni P."/>
            <person name="Miao G."/>
            <person name="Wang J."/>
            <person name="Wang Q."/>
            <person name="Steinberg C.E."/>
            <person name="Wang H."/>
            <person name="Li N."/>
            <person name="Qian L."/>
            <person name="Zhang G."/>
            <person name="Li Y."/>
            <person name="Yang H."/>
            <person name="Liu X."/>
            <person name="Wang J."/>
            <person name="Yin Y."/>
            <person name="Wang J."/>
        </authorList>
    </citation>
    <scope>NUCLEOTIDE SEQUENCE [LARGE SCALE GENOMIC DNA]</scope>
    <source>
        <strain evidence="1">05x7-T-G4-1.051#20</strain>
    </source>
</reference>
<proteinExistence type="predicted"/>
<gene>
    <name evidence="1" type="ORF">CGI_10019093</name>
</gene>
<organism evidence="1">
    <name type="scientific">Magallana gigas</name>
    <name type="common">Pacific oyster</name>
    <name type="synonym">Crassostrea gigas</name>
    <dbReference type="NCBI Taxonomy" id="29159"/>
    <lineage>
        <taxon>Eukaryota</taxon>
        <taxon>Metazoa</taxon>
        <taxon>Spiralia</taxon>
        <taxon>Lophotrochozoa</taxon>
        <taxon>Mollusca</taxon>
        <taxon>Bivalvia</taxon>
        <taxon>Autobranchia</taxon>
        <taxon>Pteriomorphia</taxon>
        <taxon>Ostreida</taxon>
        <taxon>Ostreoidea</taxon>
        <taxon>Ostreidae</taxon>
        <taxon>Magallana</taxon>
    </lineage>
</organism>
<dbReference type="EMBL" id="JH818396">
    <property type="protein sequence ID" value="EKC35822.1"/>
    <property type="molecule type" value="Genomic_DNA"/>
</dbReference>